<dbReference type="PROSITE" id="PS50093">
    <property type="entry name" value="PKD"/>
    <property type="match status" value="1"/>
</dbReference>
<dbReference type="SUPFAM" id="SSF49299">
    <property type="entry name" value="PKD domain"/>
    <property type="match status" value="1"/>
</dbReference>
<dbReference type="EMBL" id="SBII01000004">
    <property type="protein sequence ID" value="RWX01059.1"/>
    <property type="molecule type" value="Genomic_DNA"/>
</dbReference>
<dbReference type="Gene3D" id="2.60.40.10">
    <property type="entry name" value="Immunoglobulins"/>
    <property type="match status" value="1"/>
</dbReference>
<dbReference type="OrthoDB" id="9765926at2"/>
<comment type="caution">
    <text evidence="3">The sequence shown here is derived from an EMBL/GenBank/DDBJ whole genome shotgun (WGS) entry which is preliminary data.</text>
</comment>
<feature type="chain" id="PRO_5018675239" evidence="1">
    <location>
        <begin position="19"/>
        <end position="833"/>
    </location>
</feature>
<accession>A0A3S3U1A6</accession>
<dbReference type="RefSeq" id="WP_128389538.1">
    <property type="nucleotide sequence ID" value="NZ_SBII01000004.1"/>
</dbReference>
<organism evidence="3 4">
    <name type="scientific">Flavobacterium cerinum</name>
    <dbReference type="NCBI Taxonomy" id="2502784"/>
    <lineage>
        <taxon>Bacteria</taxon>
        <taxon>Pseudomonadati</taxon>
        <taxon>Bacteroidota</taxon>
        <taxon>Flavobacteriia</taxon>
        <taxon>Flavobacteriales</taxon>
        <taxon>Flavobacteriaceae</taxon>
        <taxon>Flavobacterium</taxon>
    </lineage>
</organism>
<reference evidence="3 4" key="1">
    <citation type="submission" date="2019-01" db="EMBL/GenBank/DDBJ databases">
        <title>Flavobacterium sp. nov.,isolated from freshwater.</title>
        <authorList>
            <person name="Zhang R."/>
            <person name="Du Z.-J."/>
        </authorList>
    </citation>
    <scope>NUCLEOTIDE SEQUENCE [LARGE SCALE GENOMIC DNA]</scope>
    <source>
        <strain evidence="3 4">1E403</strain>
    </source>
</reference>
<evidence type="ECO:0000256" key="1">
    <source>
        <dbReference type="SAM" id="SignalP"/>
    </source>
</evidence>
<dbReference type="AlphaFoldDB" id="A0A3S3U1A6"/>
<dbReference type="Pfam" id="PF18911">
    <property type="entry name" value="PKD_4"/>
    <property type="match status" value="1"/>
</dbReference>
<sequence length="833" mass="90173">MKKITQLLLLLSTLTLFAQKEANNWVFGVSAGIHFEDDGSVNILPGNAIATNEGCSSISDVNGNLLFYTDGRNVWDRNNTIMPNGNYPAGTGLLGDPSSTQSAIIVPNKNNPNLYYIFTVDEPHQQNAEVYPNQFTGTYTEGGSVPLEDDGFNNGLNYSIVDLSLAGSNGSIGDITTRNVHLVTYNPTDTEEIKYKCSEKITSVRKSNGTGYWVITQFIDKFYAFEITAAGVNLTPIVTQLAPLIPTSGYRRNAIGCIKASPNGKKIAIAHTQVATIEGSTEENGTVYLYNFNDLTGLLSSPIAISTDTMPYGVEFSPKSKKLYVTYNNSTSGFGGVHQYDLLSNDIPGSDVLIQNTNQAGTLQLGPNGKIYKAVVNSKILDVINDPEEDGALCNYMPGEINLGTGICFFGLPPFITSYFFTNIVVTHKCFGNATSFALNNNTDVFDSISWNFGDGSPASTAINPTRIYTAAGNYTVTASIMRQGQVTVVSADFSITPAPVANTPNTLKECDPDNNRVTAFNLSNNTPVILGAQNAANYEVKYFNTQANADANTASLNDTAYNNISDPQTIYARIQSVVNPECYTSVNFQIQTLSSPVVSSTANATVCLNTKEFITLEALETPVPGYTYSWSTGETTPRIQVNTPGVYVVTVTNSLGCSTSKTITVTASNIAAIDDIIINDLRDNNTVTVITSSTANAGTTYLYSLDKPNGPYQESNLFENVTPGTHTVYVYDTKGCGVVPQKISVLSIPKFFTPNGDGVNETWNIIGINAFFYSNSKIYIFDRYGKLLADVNPKGLGWDGTHKGFKLPSTDYWYVVQLDSGRTVKGHFSLIR</sequence>
<dbReference type="InterPro" id="IPR000601">
    <property type="entry name" value="PKD_dom"/>
</dbReference>
<dbReference type="InterPro" id="IPR013783">
    <property type="entry name" value="Ig-like_fold"/>
</dbReference>
<dbReference type="NCBIfam" id="TIGR04131">
    <property type="entry name" value="Bac_Flav_CTERM"/>
    <property type="match status" value="1"/>
</dbReference>
<evidence type="ECO:0000259" key="2">
    <source>
        <dbReference type="PROSITE" id="PS50093"/>
    </source>
</evidence>
<proteinExistence type="predicted"/>
<evidence type="ECO:0000313" key="4">
    <source>
        <dbReference type="Proteomes" id="UP000287527"/>
    </source>
</evidence>
<dbReference type="InterPro" id="IPR035986">
    <property type="entry name" value="PKD_dom_sf"/>
</dbReference>
<protein>
    <submittedName>
        <fullName evidence="3">T9SS type B sorting domain-containing protein</fullName>
    </submittedName>
</protein>
<name>A0A3S3U1A6_9FLAO</name>
<dbReference type="Pfam" id="PF13585">
    <property type="entry name" value="CHU_C"/>
    <property type="match status" value="1"/>
</dbReference>
<gene>
    <name evidence="3" type="ORF">EPI11_08540</name>
</gene>
<keyword evidence="1" id="KW-0732">Signal</keyword>
<feature type="signal peptide" evidence="1">
    <location>
        <begin position="1"/>
        <end position="18"/>
    </location>
</feature>
<evidence type="ECO:0000313" key="3">
    <source>
        <dbReference type="EMBL" id="RWX01059.1"/>
    </source>
</evidence>
<feature type="domain" description="PKD" evidence="2">
    <location>
        <begin position="448"/>
        <end position="481"/>
    </location>
</feature>
<dbReference type="SUPFAM" id="SSF63829">
    <property type="entry name" value="Calcium-dependent phosphotriesterase"/>
    <property type="match status" value="1"/>
</dbReference>
<keyword evidence="4" id="KW-1185">Reference proteome</keyword>
<dbReference type="InterPro" id="IPR026341">
    <property type="entry name" value="T9SS_type_B"/>
</dbReference>
<dbReference type="Proteomes" id="UP000287527">
    <property type="component" value="Unassembled WGS sequence"/>
</dbReference>